<feature type="signal peptide" evidence="3">
    <location>
        <begin position="1"/>
        <end position="21"/>
    </location>
</feature>
<comment type="caution">
    <text evidence="4">The sequence shown here is derived from an EMBL/GenBank/DDBJ whole genome shotgun (WGS) entry which is preliminary data.</text>
</comment>
<evidence type="ECO:0000313" key="6">
    <source>
        <dbReference type="Proteomes" id="UP000051276"/>
    </source>
</evidence>
<evidence type="ECO:0000313" key="5">
    <source>
        <dbReference type="EMBL" id="KRT60126.1"/>
    </source>
</evidence>
<dbReference type="NCBIfam" id="TIGR01730">
    <property type="entry name" value="RND_mfp"/>
    <property type="match status" value="1"/>
</dbReference>
<keyword evidence="2" id="KW-0175">Coiled coil</keyword>
<evidence type="ECO:0000256" key="2">
    <source>
        <dbReference type="SAM" id="Coils"/>
    </source>
</evidence>
<evidence type="ECO:0000256" key="1">
    <source>
        <dbReference type="ARBA" id="ARBA00009477"/>
    </source>
</evidence>
<gene>
    <name evidence="4" type="ORF">Ga0074115_12638</name>
    <name evidence="5" type="ORF">Ga0076813_16733</name>
</gene>
<dbReference type="Gene3D" id="1.10.287.470">
    <property type="entry name" value="Helix hairpin bin"/>
    <property type="match status" value="1"/>
</dbReference>
<feature type="coiled-coil region" evidence="2">
    <location>
        <begin position="73"/>
        <end position="138"/>
    </location>
</feature>
<sequence length="258" mass="28567">MMKRVLLTGCLLLLASSMVLASTFEGRVVWHKRLELSSLVSGRIARIPVVQGERVARGTLLLEFEQRAIAARLQAARVRLKFVRETRQEARRELERSLELYERTLLSDHEKQLDEIAFAKAEAAFAQAEAELAQAELEQNYSRLKAPFDALIVELLVQPGQLVVNRLNTVPLLVLAASGEMQAVLQLDLEQLHGLQVGAKARVVAAQDEYPGRIVRIGLEPVKGAGGESKYPVEVVFGLPEKGGLRAGMPVRVIFDEN</sequence>
<evidence type="ECO:0000256" key="3">
    <source>
        <dbReference type="SAM" id="SignalP"/>
    </source>
</evidence>
<keyword evidence="3" id="KW-0732">Signal</keyword>
<accession>A0A0T5YZI7</accession>
<dbReference type="EMBL" id="LDXT01000071">
    <property type="protein sequence ID" value="KRT55889.1"/>
    <property type="molecule type" value="Genomic_DNA"/>
</dbReference>
<organism evidence="4 7">
    <name type="scientific">endosymbiont of Ridgeia piscesae</name>
    <dbReference type="NCBI Taxonomy" id="54398"/>
    <lineage>
        <taxon>Bacteria</taxon>
        <taxon>Pseudomonadati</taxon>
        <taxon>Pseudomonadota</taxon>
        <taxon>Gammaproteobacteria</taxon>
        <taxon>sulfur-oxidizing symbionts</taxon>
    </lineage>
</organism>
<dbReference type="PANTHER" id="PTHR30469:SF15">
    <property type="entry name" value="HLYD FAMILY OF SECRETION PROTEINS"/>
    <property type="match status" value="1"/>
</dbReference>
<name>A0A0T5YZI7_9GAMM</name>
<protein>
    <submittedName>
        <fullName evidence="4">RND family efflux transporter, MFP subunit</fullName>
    </submittedName>
</protein>
<dbReference type="InterPro" id="IPR006143">
    <property type="entry name" value="RND_pump_MFP"/>
</dbReference>
<dbReference type="Proteomes" id="UP000051634">
    <property type="component" value="Unassembled WGS sequence"/>
</dbReference>
<dbReference type="PANTHER" id="PTHR30469">
    <property type="entry name" value="MULTIDRUG RESISTANCE PROTEIN MDTA"/>
    <property type="match status" value="1"/>
</dbReference>
<keyword evidence="7" id="KW-1185">Reference proteome</keyword>
<evidence type="ECO:0000313" key="4">
    <source>
        <dbReference type="EMBL" id="KRT55889.1"/>
    </source>
</evidence>
<dbReference type="STRING" id="54398.Ga0074115_12638"/>
<dbReference type="AlphaFoldDB" id="A0A0T5YZI7"/>
<dbReference type="GO" id="GO:0015562">
    <property type="term" value="F:efflux transmembrane transporter activity"/>
    <property type="evidence" value="ECO:0007669"/>
    <property type="project" value="TreeGrafter"/>
</dbReference>
<comment type="similarity">
    <text evidence="1">Belongs to the membrane fusion protein (MFP) (TC 8.A.1) family.</text>
</comment>
<reference evidence="6 7" key="1">
    <citation type="submission" date="2015-11" db="EMBL/GenBank/DDBJ databases">
        <title>The genome of Candidatus Endoriftia persephone in Ridgeia piscesae and population structure of the North Eastern Pacific vestimentiferan symbionts.</title>
        <authorList>
            <person name="Perez M."/>
            <person name="Juniper K.S."/>
        </authorList>
    </citation>
    <scope>NUCLEOTIDE SEQUENCE [LARGE SCALE GENOMIC DNA]</scope>
    <source>
        <strain evidence="5">Ind10</strain>
        <strain evidence="4">Ind11</strain>
    </source>
</reference>
<dbReference type="Proteomes" id="UP000051276">
    <property type="component" value="Unassembled WGS sequence"/>
</dbReference>
<feature type="chain" id="PRO_5010437729" evidence="3">
    <location>
        <begin position="22"/>
        <end position="258"/>
    </location>
</feature>
<evidence type="ECO:0000313" key="7">
    <source>
        <dbReference type="Proteomes" id="UP000051634"/>
    </source>
</evidence>
<dbReference type="GO" id="GO:1990281">
    <property type="term" value="C:efflux pump complex"/>
    <property type="evidence" value="ECO:0007669"/>
    <property type="project" value="TreeGrafter"/>
</dbReference>
<dbReference type="Gene3D" id="2.40.30.170">
    <property type="match status" value="1"/>
</dbReference>
<dbReference type="EMBL" id="LMXI01000021">
    <property type="protein sequence ID" value="KRT60126.1"/>
    <property type="molecule type" value="Genomic_DNA"/>
</dbReference>
<dbReference type="Gene3D" id="2.40.50.100">
    <property type="match status" value="1"/>
</dbReference>
<dbReference type="SUPFAM" id="SSF111369">
    <property type="entry name" value="HlyD-like secretion proteins"/>
    <property type="match status" value="1"/>
</dbReference>
<proteinExistence type="inferred from homology"/>